<name>A0ABR7A0C3_9BURK</name>
<keyword evidence="1" id="KW-1133">Transmembrane helix</keyword>
<evidence type="ECO:0000256" key="1">
    <source>
        <dbReference type="SAM" id="Phobius"/>
    </source>
</evidence>
<proteinExistence type="predicted"/>
<evidence type="ECO:0000313" key="2">
    <source>
        <dbReference type="EMBL" id="MBC3930364.1"/>
    </source>
</evidence>
<comment type="caution">
    <text evidence="2">The sequence shown here is derived from an EMBL/GenBank/DDBJ whole genome shotgun (WGS) entry which is preliminary data.</text>
</comment>
<keyword evidence="1" id="KW-0472">Membrane</keyword>
<dbReference type="Proteomes" id="UP000654304">
    <property type="component" value="Unassembled WGS sequence"/>
</dbReference>
<dbReference type="EMBL" id="JACOGD010000001">
    <property type="protein sequence ID" value="MBC3930364.1"/>
    <property type="molecule type" value="Genomic_DNA"/>
</dbReference>
<feature type="transmembrane region" description="Helical" evidence="1">
    <location>
        <begin position="6"/>
        <end position="23"/>
    </location>
</feature>
<gene>
    <name evidence="2" type="ORF">H8K43_01670</name>
</gene>
<keyword evidence="3" id="KW-1185">Reference proteome</keyword>
<keyword evidence="1" id="KW-0812">Transmembrane</keyword>
<protein>
    <submittedName>
        <fullName evidence="2">Uncharacterized protein</fullName>
    </submittedName>
</protein>
<reference evidence="2 3" key="1">
    <citation type="submission" date="2020-08" db="EMBL/GenBank/DDBJ databases">
        <title>Novel species isolated from subtropical streams in China.</title>
        <authorList>
            <person name="Lu H."/>
        </authorList>
    </citation>
    <scope>NUCLEOTIDE SEQUENCE [LARGE SCALE GENOMIC DNA]</scope>
    <source>
        <strain evidence="2 3">CY22W</strain>
    </source>
</reference>
<accession>A0ABR7A0C3</accession>
<dbReference type="RefSeq" id="WP_186902243.1">
    <property type="nucleotide sequence ID" value="NZ_JACOGD010000001.1"/>
</dbReference>
<sequence length="122" mass="12786">MNIRLVGYAVAGIAVIGVAYYAYQRVTGIAGDVIDTAGEALNAINPLNDDNVINTGAIDLYQKVTGSKGTIGTDLYDWLHPDMSGLGTNIAGQPGYDPFKAETDKKGNVVAPAVGDWRGSKL</sequence>
<evidence type="ECO:0000313" key="3">
    <source>
        <dbReference type="Proteomes" id="UP000654304"/>
    </source>
</evidence>
<organism evidence="2 3">
    <name type="scientific">Undibacterium curvum</name>
    <dbReference type="NCBI Taxonomy" id="2762294"/>
    <lineage>
        <taxon>Bacteria</taxon>
        <taxon>Pseudomonadati</taxon>
        <taxon>Pseudomonadota</taxon>
        <taxon>Betaproteobacteria</taxon>
        <taxon>Burkholderiales</taxon>
        <taxon>Oxalobacteraceae</taxon>
        <taxon>Undibacterium</taxon>
    </lineage>
</organism>